<evidence type="ECO:0000313" key="1">
    <source>
        <dbReference type="EMBL" id="TDC02678.1"/>
    </source>
</evidence>
<keyword evidence="2" id="KW-1185">Reference proteome</keyword>
<comment type="caution">
    <text evidence="1">The sequence shown here is derived from an EMBL/GenBank/DDBJ whole genome shotgun (WGS) entry which is preliminary data.</text>
</comment>
<reference evidence="1 2" key="1">
    <citation type="submission" date="2019-02" db="EMBL/GenBank/DDBJ databases">
        <title>Draft genome sequences of novel Actinobacteria.</title>
        <authorList>
            <person name="Sahin N."/>
            <person name="Ay H."/>
            <person name="Saygin H."/>
        </authorList>
    </citation>
    <scope>NUCLEOTIDE SEQUENCE [LARGE SCALE GENOMIC DNA]</scope>
    <source>
        <strain evidence="1 2">JCM 30529</strain>
    </source>
</reference>
<organism evidence="1 2">
    <name type="scientific">Micromonospora fluostatini</name>
    <dbReference type="NCBI Taxonomy" id="1629071"/>
    <lineage>
        <taxon>Bacteria</taxon>
        <taxon>Bacillati</taxon>
        <taxon>Actinomycetota</taxon>
        <taxon>Actinomycetes</taxon>
        <taxon>Micromonosporales</taxon>
        <taxon>Micromonosporaceae</taxon>
        <taxon>Micromonospora</taxon>
    </lineage>
</organism>
<dbReference type="Proteomes" id="UP000295626">
    <property type="component" value="Unassembled WGS sequence"/>
</dbReference>
<evidence type="ECO:0000313" key="2">
    <source>
        <dbReference type="Proteomes" id="UP000295626"/>
    </source>
</evidence>
<sequence>MNSMALELRGLDEGSLYRGLGDDSRFPVDAVRAEIRRREMERLPAGIAEVLTSRPTIIPPPLLAEVRSVTFGTTDYDDGWAWGTKGAVLLADGRRVTVGFEDAAVADSLVELSEHAENPLTASDTLTVEVAGCAPLRPVLLTWQAGDEQHEERGLAWEEVKTLTKLFEGLDYGFADLAGAPSVFGLNERGQRFPLTVRVDREPFDSSDFSYRTVVVTWPDGATVEAGYRIDGRA</sequence>
<proteinExistence type="predicted"/>
<protein>
    <submittedName>
        <fullName evidence="1">Uncharacterized protein</fullName>
    </submittedName>
</protein>
<accession>A0ABY2DQD4</accession>
<name>A0ABY2DQD4_9ACTN</name>
<gene>
    <name evidence="1" type="ORF">E1091_00305</name>
</gene>
<dbReference type="EMBL" id="SMKE01000002">
    <property type="protein sequence ID" value="TDC02678.1"/>
    <property type="molecule type" value="Genomic_DNA"/>
</dbReference>